<dbReference type="GO" id="GO:0009055">
    <property type="term" value="F:electron transfer activity"/>
    <property type="evidence" value="ECO:0007669"/>
    <property type="project" value="InterPro"/>
</dbReference>
<proteinExistence type="predicted"/>
<protein>
    <recommendedName>
        <fullName evidence="6">Cytochrome c domain-containing protein</fullName>
    </recommendedName>
</protein>
<feature type="domain" description="Cytochrome c" evidence="6">
    <location>
        <begin position="131"/>
        <end position="224"/>
    </location>
</feature>
<keyword evidence="8" id="KW-1185">Reference proteome</keyword>
<dbReference type="Gene3D" id="1.10.760.10">
    <property type="entry name" value="Cytochrome c-like domain"/>
    <property type="match status" value="1"/>
</dbReference>
<evidence type="ECO:0000256" key="2">
    <source>
        <dbReference type="ARBA" id="ARBA00022723"/>
    </source>
</evidence>
<keyword evidence="2 4" id="KW-0479">Metal-binding</keyword>
<name>A0A5Q0BIG9_9GAMM</name>
<feature type="signal peptide" evidence="5">
    <location>
        <begin position="1"/>
        <end position="30"/>
    </location>
</feature>
<dbReference type="Pfam" id="PF21419">
    <property type="entry name" value="RoxA-like_Cyt-c"/>
    <property type="match status" value="1"/>
</dbReference>
<evidence type="ECO:0000256" key="5">
    <source>
        <dbReference type="SAM" id="SignalP"/>
    </source>
</evidence>
<dbReference type="SUPFAM" id="SSF46626">
    <property type="entry name" value="Cytochrome c"/>
    <property type="match status" value="1"/>
</dbReference>
<evidence type="ECO:0000256" key="1">
    <source>
        <dbReference type="ARBA" id="ARBA00022617"/>
    </source>
</evidence>
<keyword evidence="1 4" id="KW-0349">Heme</keyword>
<evidence type="ECO:0000313" key="8">
    <source>
        <dbReference type="Proteomes" id="UP000325755"/>
    </source>
</evidence>
<dbReference type="AlphaFoldDB" id="A0A5Q0BIG9"/>
<dbReference type="OrthoDB" id="417271at2"/>
<dbReference type="Proteomes" id="UP000325755">
    <property type="component" value="Chromosome"/>
</dbReference>
<evidence type="ECO:0000313" key="7">
    <source>
        <dbReference type="EMBL" id="QFY43675.1"/>
    </source>
</evidence>
<dbReference type="InParanoid" id="A0A5Q0BIG9"/>
<dbReference type="PROSITE" id="PS51007">
    <property type="entry name" value="CYTC"/>
    <property type="match status" value="2"/>
</dbReference>
<dbReference type="KEGG" id="mmob:F6R98_14440"/>
<feature type="domain" description="Cytochrome c" evidence="6">
    <location>
        <begin position="357"/>
        <end position="603"/>
    </location>
</feature>
<dbReference type="GO" id="GO:0046872">
    <property type="term" value="F:metal ion binding"/>
    <property type="evidence" value="ECO:0007669"/>
    <property type="project" value="UniProtKB-KW"/>
</dbReference>
<feature type="chain" id="PRO_5024972405" description="Cytochrome c domain-containing protein" evidence="5">
    <location>
        <begin position="31"/>
        <end position="620"/>
    </location>
</feature>
<keyword evidence="3 4" id="KW-0408">Iron</keyword>
<dbReference type="EMBL" id="CP044205">
    <property type="protein sequence ID" value="QFY43675.1"/>
    <property type="molecule type" value="Genomic_DNA"/>
</dbReference>
<dbReference type="PANTHER" id="PTHR30600">
    <property type="entry name" value="CYTOCHROME C PEROXIDASE-RELATED"/>
    <property type="match status" value="1"/>
</dbReference>
<evidence type="ECO:0000256" key="4">
    <source>
        <dbReference type="PROSITE-ProRule" id="PRU00433"/>
    </source>
</evidence>
<keyword evidence="5" id="KW-0732">Signal</keyword>
<reference evidence="7 8" key="1">
    <citation type="submission" date="2019-09" db="EMBL/GenBank/DDBJ databases">
        <title>Ecophysiology of the spiral-shaped methanotroph Methylospira mobilis as revealed by the complete genome sequence.</title>
        <authorList>
            <person name="Oshkin I.Y."/>
            <person name="Dedysh S.N."/>
            <person name="Miroshnikov K."/>
            <person name="Danilova O.V."/>
            <person name="Hakobyan A."/>
            <person name="Liesack W."/>
        </authorList>
    </citation>
    <scope>NUCLEOTIDE SEQUENCE [LARGE SCALE GENOMIC DNA]</scope>
    <source>
        <strain evidence="7 8">Shm1</strain>
    </source>
</reference>
<accession>A0A5Q0BIG9</accession>
<dbReference type="PANTHER" id="PTHR30600:SF9">
    <property type="entry name" value="BLR7738 PROTEIN"/>
    <property type="match status" value="1"/>
</dbReference>
<organism evidence="7 8">
    <name type="scientific">Candidatus Methylospira mobilis</name>
    <dbReference type="NCBI Taxonomy" id="1808979"/>
    <lineage>
        <taxon>Bacteria</taxon>
        <taxon>Pseudomonadati</taxon>
        <taxon>Pseudomonadota</taxon>
        <taxon>Gammaproteobacteria</taxon>
        <taxon>Methylococcales</taxon>
        <taxon>Methylococcaceae</taxon>
        <taxon>Candidatus Methylospira</taxon>
    </lineage>
</organism>
<gene>
    <name evidence="7" type="ORF">F6R98_14440</name>
</gene>
<dbReference type="RefSeq" id="WP_153249657.1">
    <property type="nucleotide sequence ID" value="NZ_CP044205.1"/>
</dbReference>
<dbReference type="NCBIfam" id="NF040606">
    <property type="entry name" value="CytoC_perox"/>
    <property type="match status" value="1"/>
</dbReference>
<evidence type="ECO:0000259" key="6">
    <source>
        <dbReference type="PROSITE" id="PS51007"/>
    </source>
</evidence>
<dbReference type="InterPro" id="IPR047758">
    <property type="entry name" value="CytoC_perox"/>
</dbReference>
<dbReference type="InterPro" id="IPR036909">
    <property type="entry name" value="Cyt_c-like_dom_sf"/>
</dbReference>
<dbReference type="GO" id="GO:0020037">
    <property type="term" value="F:heme binding"/>
    <property type="evidence" value="ECO:0007669"/>
    <property type="project" value="InterPro"/>
</dbReference>
<dbReference type="InterPro" id="IPR009056">
    <property type="entry name" value="Cyt_c-like_dom"/>
</dbReference>
<sequence>MIWSNKISRKVVSLHAIATLILGLSGNVTAASYAEPYISNKSELNADNYNQNWDQTMRELFYYTPQGSRLMPYKWFLALEQPNSETKFADSANIARFGLIYDKKSERNPDGLPIGFSKDPARLPSAPYSVNDGLTGPWVGMSCAACHTNDITYKGKIIRIDGAPTLADIGAFFQALSDAVKATRPMLPPPYKNPKFDHFAETVYGHVPSEEELAKLSSVYLDFATRMEGQIWMRTPPSPAGAGRIDALGQIINALAVFDLKEPDNLRPPSAPVSYPHLWIAPDLDFVQWVPVAGNPISRNAGEVLGVFGETTFINPDPKNRLHSSVLLKQVYEMEEWLKELNPPPWREDLFGRIDTRRASAGKQLFDRDCRSCHSMPPFAAGDMTDPKENMKELRFIKVTGTPLNEVGTDPSYTTNLLSRLSVTGTLAPVIFKNTPIVPGAEMFLGSVAGVVGQAIADQNASLEDKCKYSGYRFTPDQKEVCDFTKATPGSTSPGVNTIKAGPLLGIWATGPFLHNGSVPNIYELLSAPAERSRKFWVGSHELDTVNLGFVSGKQGNEKESVKLFEFDTSIAGNSNSGHVYPKTRAYTHQEKMDIIEYLKQDSTGWRPNAKKAKAASNNY</sequence>
<dbReference type="GO" id="GO:0004130">
    <property type="term" value="F:cytochrome-c peroxidase activity"/>
    <property type="evidence" value="ECO:0007669"/>
    <property type="project" value="TreeGrafter"/>
</dbReference>
<dbReference type="InterPro" id="IPR051395">
    <property type="entry name" value="Cytochrome_c_Peroxidase/MauG"/>
</dbReference>
<evidence type="ECO:0000256" key="3">
    <source>
        <dbReference type="ARBA" id="ARBA00023004"/>
    </source>
</evidence>